<dbReference type="Proteomes" id="UP001345013">
    <property type="component" value="Unassembled WGS sequence"/>
</dbReference>
<dbReference type="InterPro" id="IPR003409">
    <property type="entry name" value="MORN"/>
</dbReference>
<feature type="region of interest" description="Disordered" evidence="3">
    <location>
        <begin position="981"/>
        <end position="1007"/>
    </location>
</feature>
<dbReference type="Gene3D" id="3.30.40.10">
    <property type="entry name" value="Zinc/RING finger domain, C3HC4 (zinc finger)"/>
    <property type="match status" value="1"/>
</dbReference>
<feature type="compositionally biased region" description="Polar residues" evidence="3">
    <location>
        <begin position="984"/>
        <end position="1001"/>
    </location>
</feature>
<feature type="compositionally biased region" description="Polar residues" evidence="3">
    <location>
        <begin position="71"/>
        <end position="84"/>
    </location>
</feature>
<dbReference type="CDD" id="cd02257">
    <property type="entry name" value="Peptidase_C19"/>
    <property type="match status" value="1"/>
</dbReference>
<dbReference type="InterPro" id="IPR008974">
    <property type="entry name" value="TRAF-like"/>
</dbReference>
<feature type="region of interest" description="Disordered" evidence="3">
    <location>
        <begin position="1"/>
        <end position="190"/>
    </location>
</feature>
<feature type="region of interest" description="Disordered" evidence="3">
    <location>
        <begin position="1259"/>
        <end position="1285"/>
    </location>
</feature>
<dbReference type="SUPFAM" id="SSF82185">
    <property type="entry name" value="Histone H3 K4-specific methyltransferase SET7/9 N-terminal domain"/>
    <property type="match status" value="1"/>
</dbReference>
<evidence type="ECO:0000256" key="2">
    <source>
        <dbReference type="PROSITE-ProRule" id="PRU00175"/>
    </source>
</evidence>
<evidence type="ECO:0000313" key="5">
    <source>
        <dbReference type="EMBL" id="KAK5098639.1"/>
    </source>
</evidence>
<feature type="compositionally biased region" description="Basic and acidic residues" evidence="3">
    <location>
        <begin position="139"/>
        <end position="160"/>
    </location>
</feature>
<feature type="compositionally biased region" description="Acidic residues" evidence="3">
    <location>
        <begin position="1265"/>
        <end position="1277"/>
    </location>
</feature>
<feature type="compositionally biased region" description="Low complexity" evidence="3">
    <location>
        <begin position="179"/>
        <end position="189"/>
    </location>
</feature>
<feature type="compositionally biased region" description="Polar residues" evidence="3">
    <location>
        <begin position="1034"/>
        <end position="1043"/>
    </location>
</feature>
<evidence type="ECO:0000256" key="1">
    <source>
        <dbReference type="ARBA" id="ARBA00022737"/>
    </source>
</evidence>
<dbReference type="PANTHER" id="PTHR23084">
    <property type="entry name" value="PHOSPHATIDYLINOSITOL-4-PHOSPHATE 5-KINASE RELATED"/>
    <property type="match status" value="1"/>
</dbReference>
<feature type="compositionally biased region" description="Polar residues" evidence="3">
    <location>
        <begin position="32"/>
        <end position="46"/>
    </location>
</feature>
<dbReference type="PROSITE" id="PS50089">
    <property type="entry name" value="ZF_RING_2"/>
    <property type="match status" value="1"/>
</dbReference>
<feature type="region of interest" description="Disordered" evidence="3">
    <location>
        <begin position="1019"/>
        <end position="1162"/>
    </location>
</feature>
<name>A0ABR0KKZ9_9EURO</name>
<gene>
    <name evidence="5" type="ORF">LTR24_001745</name>
</gene>
<evidence type="ECO:0000259" key="4">
    <source>
        <dbReference type="PROSITE" id="PS50089"/>
    </source>
</evidence>
<accession>A0ABR0KKZ9</accession>
<feature type="compositionally biased region" description="Low complexity" evidence="3">
    <location>
        <begin position="97"/>
        <end position="116"/>
    </location>
</feature>
<dbReference type="InterPro" id="IPR013083">
    <property type="entry name" value="Znf_RING/FYVE/PHD"/>
</dbReference>
<feature type="compositionally biased region" description="Acidic residues" evidence="3">
    <location>
        <begin position="374"/>
        <end position="389"/>
    </location>
</feature>
<protein>
    <recommendedName>
        <fullName evidence="4">RING-type domain-containing protein</fullName>
    </recommendedName>
</protein>
<keyword evidence="2" id="KW-0862">Zinc</keyword>
<dbReference type="EMBL" id="JAVRRG010000013">
    <property type="protein sequence ID" value="KAK5098639.1"/>
    <property type="molecule type" value="Genomic_DNA"/>
</dbReference>
<keyword evidence="1" id="KW-0677">Repeat</keyword>
<evidence type="ECO:0000313" key="6">
    <source>
        <dbReference type="Proteomes" id="UP001345013"/>
    </source>
</evidence>
<dbReference type="Gene3D" id="3.90.70.10">
    <property type="entry name" value="Cysteine proteinases"/>
    <property type="match status" value="1"/>
</dbReference>
<evidence type="ECO:0000256" key="3">
    <source>
        <dbReference type="SAM" id="MobiDB-lite"/>
    </source>
</evidence>
<dbReference type="Pfam" id="PF00443">
    <property type="entry name" value="UCH"/>
    <property type="match status" value="1"/>
</dbReference>
<dbReference type="SUPFAM" id="SSF49599">
    <property type="entry name" value="TRAF domain-like"/>
    <property type="match status" value="1"/>
</dbReference>
<comment type="caution">
    <text evidence="5">The sequence shown here is derived from an EMBL/GenBank/DDBJ whole genome shotgun (WGS) entry which is preliminary data.</text>
</comment>
<reference evidence="5 6" key="1">
    <citation type="submission" date="2023-08" db="EMBL/GenBank/DDBJ databases">
        <title>Black Yeasts Isolated from many extreme environments.</title>
        <authorList>
            <person name="Coleine C."/>
            <person name="Stajich J.E."/>
            <person name="Selbmann L."/>
        </authorList>
    </citation>
    <scope>NUCLEOTIDE SEQUENCE [LARGE SCALE GENOMIC DNA]</scope>
    <source>
        <strain evidence="5 6">CCFEE 5885</strain>
    </source>
</reference>
<keyword evidence="6" id="KW-1185">Reference proteome</keyword>
<keyword evidence="2" id="KW-0863">Zinc-finger</keyword>
<feature type="region of interest" description="Disordered" evidence="3">
    <location>
        <begin position="341"/>
        <end position="399"/>
    </location>
</feature>
<dbReference type="InterPro" id="IPR038765">
    <property type="entry name" value="Papain-like_cys_pep_sf"/>
</dbReference>
<dbReference type="Gene3D" id="2.60.210.10">
    <property type="entry name" value="Apoptosis, Tumor Necrosis Factor Receptor Associated Protein 2, Chain A"/>
    <property type="match status" value="1"/>
</dbReference>
<feature type="compositionally biased region" description="Polar residues" evidence="3">
    <location>
        <begin position="1101"/>
        <end position="1115"/>
    </location>
</feature>
<feature type="domain" description="RING-type" evidence="4">
    <location>
        <begin position="1524"/>
        <end position="1563"/>
    </location>
</feature>
<dbReference type="SMART" id="SM00698">
    <property type="entry name" value="MORN"/>
    <property type="match status" value="3"/>
</dbReference>
<sequence>MASTHQSPVMVEQPSSPPTHSYASPDYALSILSPSASNGRTHQPLVTATMPEPHEEPTTTIEQTTAGLPAQSPSQNQASEEQAATSGNTNDGDDSSNSESNSESSTSTETPGTISTPRSSAHDSGHPVPDSGSTQLDRPNAEEPATDHNENAHSDSRDVESPNEQDADDTPSMPPPPNDIDTPVPDNIPSWVQYEEDTSTPNEAELKEIEAHRHELSAADTAAIEKDVFTDVDDPDLRPCKKIRLSWVVKGVRGTRERPNRARIMTSPAVCIDGMYWNLKFFPRGNKSRSSLSAYVRCSPLEPTPNKDDLVGSFKCCAGAPDADLAETEPILNLELKLPDVQEEEPPPPEPQALKEDNGSNEDSSEARRRKDHDDDDESISGDEDDLPEDPARATPINDYRVSAQLGLVIYNPAEPRTCHTSSASHQFCPHQDDWGWDTAASHWDDIHRRKRGQRQALLRDDTLAIDAYVRIYDDPTKALFWHSSPGETQWDSKGLAGVFPMGTRLLYHSPATAGITAWSLLAPFRAAIQSIDAGRWRKDSSVRPTPLIAHLQLVMFQMRNMKKEELYIHIDGVIHEITRSGESFDNVNTFWDAFRRSIEIETNGDNISLEALNDVFGTRELCRSLPRLPVQDVQDFQEAATKGLTKANFKAALPNFLPLTLDRQSFDTEKRQWQLHHDRVRISEEVDLSAFCTNGDGKYSLYGLVVHDGDRTSGKFFSVLRPTGPGGKWLMFSDGNGNKVFSYTKKRIQEYEGLVGADLRKLTSNRQTIHMALYIRTSRLSEYLRKEMEPYKLPFWLKPHLDETYHHNPDLFEPPEDDKNKDSPIAIEIFRDKLVSGQEGKLDLYKLKTSAKARQREYRQQLTADRDATVRSVRDRIAETLEIDQKAFKLWAMNYHRLGGVSKGYMYVLPIDSIISSSLNTSQYLSLWLTMVPGEIELEEDVLSKRFIEIDGAHVKAPPKPEPVVEEPPQALTEGNEALMTSEPPSLSDSIEATESNNNEAAPDDEQLSVQEAVAHGTQTTTVTRPTYPASAETGQSSTAQAEESAVPDAEQASVSEAVEQSVQNAASNHPTTTAEVVEVEPSDTTSQAHSSPGPEAVSAANNNASPEPTTAEASNAVAESEGSRSTSNVDALVPPPPSSEPQPTTPQPVTPSEPGTTLDVPIARASNDASDGTVPPSVIHGHLFEASSHADHPLSHGEPPLPVGIPIAMGDSQIFLVQPSQSDDISAEDAALISSMIAADLEAAERADGDVVDVEVDEHGEGQEDEVESEAADEVVDSRPTTPRPRVADIYGFLHIFDAEAQKLTAHGTFMVPRDTVISTMVRKEMGFDEEKTFHLWKRDGTYRTVSVSLESTFQDVSLTDCCEVMVGDQLEESKMEALKAEAKYVDPGQLMRYLAMVQRGHPIACTTTAGAVEINEFGSDYYKGPLVRGQRHGPCCQLITQCGDMYDGPLVAGQKSGGLGRMTYQNGDTYSGEWLDDMKHGQGEFMEKRTGNRYVGGYENDKRWGKGVTYWEQADQQASLCQVCYFEEVDALFYRCGHVVACYGCARQCASEGGGCPVCRKPIESVVKMYRS</sequence>
<dbReference type="InterPro" id="IPR001394">
    <property type="entry name" value="Peptidase_C19_UCH"/>
</dbReference>
<dbReference type="SUPFAM" id="SSF57850">
    <property type="entry name" value="RING/U-box"/>
    <property type="match status" value="1"/>
</dbReference>
<feature type="compositionally biased region" description="Low complexity" evidence="3">
    <location>
        <begin position="1019"/>
        <end position="1028"/>
    </location>
</feature>
<keyword evidence="2" id="KW-0479">Metal-binding</keyword>
<dbReference type="InterPro" id="IPR001841">
    <property type="entry name" value="Znf_RING"/>
</dbReference>
<feature type="compositionally biased region" description="Pro residues" evidence="3">
    <location>
        <begin position="1135"/>
        <end position="1153"/>
    </location>
</feature>
<organism evidence="5 6">
    <name type="scientific">Lithohypha guttulata</name>
    <dbReference type="NCBI Taxonomy" id="1690604"/>
    <lineage>
        <taxon>Eukaryota</taxon>
        <taxon>Fungi</taxon>
        <taxon>Dikarya</taxon>
        <taxon>Ascomycota</taxon>
        <taxon>Pezizomycotina</taxon>
        <taxon>Eurotiomycetes</taxon>
        <taxon>Chaetothyriomycetidae</taxon>
        <taxon>Chaetothyriales</taxon>
        <taxon>Trichomeriaceae</taxon>
        <taxon>Lithohypha</taxon>
    </lineage>
</organism>
<proteinExistence type="predicted"/>
<feature type="compositionally biased region" description="Polar residues" evidence="3">
    <location>
        <begin position="1054"/>
        <end position="1076"/>
    </location>
</feature>
<dbReference type="Pfam" id="PF13920">
    <property type="entry name" value="zf-C3HC4_3"/>
    <property type="match status" value="1"/>
</dbReference>
<dbReference type="SUPFAM" id="SSF54001">
    <property type="entry name" value="Cysteine proteinases"/>
    <property type="match status" value="1"/>
</dbReference>
<dbReference type="PANTHER" id="PTHR23084:SF263">
    <property type="entry name" value="MORN REPEAT-CONTAINING PROTEIN 1"/>
    <property type="match status" value="1"/>
</dbReference>